<proteinExistence type="predicted"/>
<accession>A0A7J9I498</accession>
<evidence type="ECO:0000313" key="2">
    <source>
        <dbReference type="Proteomes" id="UP000593560"/>
    </source>
</evidence>
<dbReference type="AlphaFoldDB" id="A0A7J9I498"/>
<evidence type="ECO:0000313" key="1">
    <source>
        <dbReference type="EMBL" id="MBA0816947.1"/>
    </source>
</evidence>
<keyword evidence="2" id="KW-1185">Reference proteome</keyword>
<gene>
    <name evidence="1" type="ORF">Gohar_001554</name>
</gene>
<dbReference type="Proteomes" id="UP000593560">
    <property type="component" value="Unassembled WGS sequence"/>
</dbReference>
<sequence length="33" mass="3681">MEALKKGEGHYLVGDIPSFACCVVERKRPRHPG</sequence>
<organism evidence="1 2">
    <name type="scientific">Gossypium harknessii</name>
    <dbReference type="NCBI Taxonomy" id="34285"/>
    <lineage>
        <taxon>Eukaryota</taxon>
        <taxon>Viridiplantae</taxon>
        <taxon>Streptophyta</taxon>
        <taxon>Embryophyta</taxon>
        <taxon>Tracheophyta</taxon>
        <taxon>Spermatophyta</taxon>
        <taxon>Magnoliopsida</taxon>
        <taxon>eudicotyledons</taxon>
        <taxon>Gunneridae</taxon>
        <taxon>Pentapetalae</taxon>
        <taxon>rosids</taxon>
        <taxon>malvids</taxon>
        <taxon>Malvales</taxon>
        <taxon>Malvaceae</taxon>
        <taxon>Malvoideae</taxon>
        <taxon>Gossypium</taxon>
    </lineage>
</organism>
<dbReference type="OrthoDB" id="10418120at2759"/>
<comment type="caution">
    <text evidence="1">The sequence shown here is derived from an EMBL/GenBank/DDBJ whole genome shotgun (WGS) entry which is preliminary data.</text>
</comment>
<dbReference type="EMBL" id="JABFAD010000013">
    <property type="protein sequence ID" value="MBA0816947.1"/>
    <property type="molecule type" value="Genomic_DNA"/>
</dbReference>
<protein>
    <submittedName>
        <fullName evidence="1">Uncharacterized protein</fullName>
    </submittedName>
</protein>
<name>A0A7J9I498_9ROSI</name>
<reference evidence="1 2" key="1">
    <citation type="journal article" date="2019" name="Genome Biol. Evol.">
        <title>Insights into the evolution of the New World diploid cottons (Gossypium, subgenus Houzingenia) based on genome sequencing.</title>
        <authorList>
            <person name="Grover C.E."/>
            <person name="Arick M.A. 2nd"/>
            <person name="Thrash A."/>
            <person name="Conover J.L."/>
            <person name="Sanders W.S."/>
            <person name="Peterson D.G."/>
            <person name="Frelichowski J.E."/>
            <person name="Scheffler J.A."/>
            <person name="Scheffler B.E."/>
            <person name="Wendel J.F."/>
        </authorList>
    </citation>
    <scope>NUCLEOTIDE SEQUENCE [LARGE SCALE GENOMIC DNA]</scope>
    <source>
        <strain evidence="1">0</strain>
        <tissue evidence="1">Leaf</tissue>
    </source>
</reference>